<dbReference type="Pfam" id="PF00855">
    <property type="entry name" value="PWWP"/>
    <property type="match status" value="1"/>
</dbReference>
<feature type="compositionally biased region" description="Basic and acidic residues" evidence="1">
    <location>
        <begin position="714"/>
        <end position="723"/>
    </location>
</feature>
<feature type="compositionally biased region" description="Polar residues" evidence="1">
    <location>
        <begin position="607"/>
        <end position="617"/>
    </location>
</feature>
<keyword evidence="4" id="KW-1185">Reference proteome</keyword>
<sequence>MGTLSADESGLATEPPPQLQILESHDRATPTSDQPCSESRVPPDAADHTYSSATEDPAPVTLSETEAKPKGDAHLADVVMGLGLPTGEGISFTVGDLVWAKTKSLPWWPALVSDPSTAPDAVKKVHRRDVSVLVSCFGSGAFSWCEPAQLKPFVEEFHRMVRQSNSNSFIAAVECALDLVRQRLQSELTCRCISPEAKTAGELTWKLPVTNLQPSEFLDILYDVACDVTLANMLEVQALKSWVMAFGKGWRDGSPGYHPHREIMELVDKIDLDVPPGDLGDGNEEGDSECWITGSGVGQRTKTSEHNFHERQKKRSMAALIAGMDLDTVELSDGDEVKVEEKVKAVKPQKKLGNDKVMDADSGEVEANEDSGSGRRARKKSKYLSPPYTCLGAYNNSPDSPKSAEVKSTRKAAVASRALNSDVSALSNNSEALQKEEDTSTPDLSMESTSMNDILSEFLCTARNPLHLKWNRSAKMIKSFFIKYRSSMYSSGYDFLTYQKHHNESSDKIIGSMENVILDNSSEVGISAGKQKQKKDAASPEVETGLSPDTRSRSEQGKTEGKRKKDAASSEVETGLSPDTRSQSEQGKTGRKRKKDAASSEVETGLSPDTRSQSEQGKTGRKRKKDAASSEVETGLSPDTRSHSEQGKTEGKRKRKMRKDEANSTMPVNTDPLVINIPVESRYENKNIESKEGITEESLIPCSEQVSSLQPTEIENKIDEGKDSVNGQKTVESASNLSKCSQEGKSGKKRKKSKPTNTKSPQANLTRGIANGSEKNKSGHPKKDDEYCYSYPGALLLTFAPGVPLPSQNELISTFTKYGVVLESETELLKDTNCARIVFAKSTDAEKAFNCSDKTGVFAPPCVSYGLRYLPPIASAPHQIPPLPYIRESLERMISTLTTTSAKETGPSDAMKPDARENLVVDMEGLLKKVNTMLHGAPAGT</sequence>
<feature type="region of interest" description="Disordered" evidence="1">
    <location>
        <begin position="1"/>
        <end position="69"/>
    </location>
</feature>
<dbReference type="PROSITE" id="PS50812">
    <property type="entry name" value="PWWP"/>
    <property type="match status" value="1"/>
</dbReference>
<feature type="compositionally biased region" description="Basic and acidic residues" evidence="1">
    <location>
        <begin position="774"/>
        <end position="784"/>
    </location>
</feature>
<name>A0AAQ3QK54_9LILI</name>
<evidence type="ECO:0000313" key="3">
    <source>
        <dbReference type="EMBL" id="WOL12508.1"/>
    </source>
</evidence>
<evidence type="ECO:0000256" key="1">
    <source>
        <dbReference type="SAM" id="MobiDB-lite"/>
    </source>
</evidence>
<feature type="region of interest" description="Disordered" evidence="1">
    <location>
        <begin position="354"/>
        <end position="381"/>
    </location>
</feature>
<organism evidence="3 4">
    <name type="scientific">Canna indica</name>
    <name type="common">Indian-shot</name>
    <dbReference type="NCBI Taxonomy" id="4628"/>
    <lineage>
        <taxon>Eukaryota</taxon>
        <taxon>Viridiplantae</taxon>
        <taxon>Streptophyta</taxon>
        <taxon>Embryophyta</taxon>
        <taxon>Tracheophyta</taxon>
        <taxon>Spermatophyta</taxon>
        <taxon>Magnoliopsida</taxon>
        <taxon>Liliopsida</taxon>
        <taxon>Zingiberales</taxon>
        <taxon>Cannaceae</taxon>
        <taxon>Canna</taxon>
    </lineage>
</organism>
<feature type="region of interest" description="Disordered" evidence="1">
    <location>
        <begin position="425"/>
        <end position="447"/>
    </location>
</feature>
<dbReference type="PANTHER" id="PTHR10688:SF3">
    <property type="entry name" value="PWWP DOMAIN-CONTAINING PROTEIN 6"/>
    <property type="match status" value="1"/>
</dbReference>
<dbReference type="InterPro" id="IPR052657">
    <property type="entry name" value="PDP_family_Arabidopsis"/>
</dbReference>
<feature type="compositionally biased region" description="Basic and acidic residues" evidence="1">
    <location>
        <begin position="640"/>
        <end position="650"/>
    </location>
</feature>
<gene>
    <name evidence="3" type="ORF">Cni_G21275</name>
</gene>
<evidence type="ECO:0000313" key="4">
    <source>
        <dbReference type="Proteomes" id="UP001327560"/>
    </source>
</evidence>
<evidence type="ECO:0000259" key="2">
    <source>
        <dbReference type="PROSITE" id="PS50812"/>
    </source>
</evidence>
<feature type="compositionally biased region" description="Polar residues" evidence="1">
    <location>
        <begin position="704"/>
        <end position="713"/>
    </location>
</feature>
<proteinExistence type="predicted"/>
<dbReference type="SUPFAM" id="SSF63748">
    <property type="entry name" value="Tudor/PWWP/MBT"/>
    <property type="match status" value="1"/>
</dbReference>
<dbReference type="SMART" id="SM00293">
    <property type="entry name" value="PWWP"/>
    <property type="match status" value="1"/>
</dbReference>
<dbReference type="CDD" id="cd05162">
    <property type="entry name" value="PWWP"/>
    <property type="match status" value="1"/>
</dbReference>
<dbReference type="InterPro" id="IPR000313">
    <property type="entry name" value="PWWP_dom"/>
</dbReference>
<feature type="region of interest" description="Disordered" evidence="1">
    <location>
        <begin position="527"/>
        <end position="784"/>
    </location>
</feature>
<dbReference type="EMBL" id="CP136895">
    <property type="protein sequence ID" value="WOL12508.1"/>
    <property type="molecule type" value="Genomic_DNA"/>
</dbReference>
<dbReference type="Gene3D" id="2.30.30.140">
    <property type="match status" value="1"/>
</dbReference>
<accession>A0AAQ3QK54</accession>
<feature type="compositionally biased region" description="Polar residues" evidence="1">
    <location>
        <begin position="577"/>
        <end position="587"/>
    </location>
</feature>
<feature type="compositionally biased region" description="Polar residues" evidence="1">
    <location>
        <begin position="725"/>
        <end position="743"/>
    </location>
</feature>
<feature type="compositionally biased region" description="Basic and acidic residues" evidence="1">
    <location>
        <begin position="550"/>
        <end position="560"/>
    </location>
</feature>
<feature type="compositionally biased region" description="Basic and acidic residues" evidence="1">
    <location>
        <begin position="681"/>
        <end position="694"/>
    </location>
</feature>
<dbReference type="AlphaFoldDB" id="A0AAQ3QK54"/>
<reference evidence="3 4" key="1">
    <citation type="submission" date="2023-10" db="EMBL/GenBank/DDBJ databases">
        <title>Chromosome-scale genome assembly provides insights into flower coloration mechanisms of Canna indica.</title>
        <authorList>
            <person name="Li C."/>
        </authorList>
    </citation>
    <scope>NUCLEOTIDE SEQUENCE [LARGE SCALE GENOMIC DNA]</scope>
    <source>
        <tissue evidence="3">Flower</tissue>
    </source>
</reference>
<dbReference type="Proteomes" id="UP001327560">
    <property type="component" value="Chromosome 6"/>
</dbReference>
<protein>
    <recommendedName>
        <fullName evidence="2">PWWP domain-containing protein</fullName>
    </recommendedName>
</protein>
<feature type="domain" description="PWWP" evidence="2">
    <location>
        <begin position="94"/>
        <end position="156"/>
    </location>
</feature>
<dbReference type="PANTHER" id="PTHR10688">
    <property type="entry name" value="PWWP DOMAIN-CONTAINING PROTEIN"/>
    <property type="match status" value="1"/>
</dbReference>